<feature type="domain" description="ABC transporter" evidence="3">
    <location>
        <begin position="1"/>
        <end position="223"/>
    </location>
</feature>
<dbReference type="PANTHER" id="PTHR24223">
    <property type="entry name" value="ATP-BINDING CASSETTE SUB-FAMILY C"/>
    <property type="match status" value="1"/>
</dbReference>
<evidence type="ECO:0000259" key="3">
    <source>
        <dbReference type="PROSITE" id="PS50893"/>
    </source>
</evidence>
<dbReference type="EMBL" id="JAANIA010000477">
    <property type="protein sequence ID" value="KAG5324083.1"/>
    <property type="molecule type" value="Genomic_DNA"/>
</dbReference>
<dbReference type="GO" id="GO:0016020">
    <property type="term" value="C:membrane"/>
    <property type="evidence" value="ECO:0007669"/>
    <property type="project" value="TreeGrafter"/>
</dbReference>
<proteinExistence type="predicted"/>
<dbReference type="GO" id="GO:0016887">
    <property type="term" value="F:ATP hydrolysis activity"/>
    <property type="evidence" value="ECO:0007669"/>
    <property type="project" value="InterPro"/>
</dbReference>
<dbReference type="SUPFAM" id="SSF52540">
    <property type="entry name" value="P-loop containing nucleoside triphosphate hydrolases"/>
    <property type="match status" value="1"/>
</dbReference>
<dbReference type="GO" id="GO:0042626">
    <property type="term" value="F:ATPase-coupled transmembrane transporter activity"/>
    <property type="evidence" value="ECO:0007669"/>
    <property type="project" value="TreeGrafter"/>
</dbReference>
<accession>A0A836JY24</accession>
<feature type="non-terminal residue" evidence="4">
    <location>
        <position position="474"/>
    </location>
</feature>
<protein>
    <submittedName>
        <fullName evidence="4">L259 protein</fullName>
    </submittedName>
</protein>
<dbReference type="Pfam" id="PF00005">
    <property type="entry name" value="ABC_tran"/>
    <property type="match status" value="1"/>
</dbReference>
<evidence type="ECO:0000256" key="1">
    <source>
        <dbReference type="ARBA" id="ARBA00022741"/>
    </source>
</evidence>
<dbReference type="PROSITE" id="PS50893">
    <property type="entry name" value="ABC_TRANSPORTER_2"/>
    <property type="match status" value="1"/>
</dbReference>
<dbReference type="GO" id="GO:0005524">
    <property type="term" value="F:ATP binding"/>
    <property type="evidence" value="ECO:0007669"/>
    <property type="project" value="UniProtKB-KW"/>
</dbReference>
<name>A0A836JY24_9HYME</name>
<dbReference type="Proteomes" id="UP000668214">
    <property type="component" value="Unassembled WGS sequence"/>
</dbReference>
<evidence type="ECO:0000256" key="2">
    <source>
        <dbReference type="ARBA" id="ARBA00022840"/>
    </source>
</evidence>
<keyword evidence="2" id="KW-0067">ATP-binding</keyword>
<keyword evidence="1" id="KW-0547">Nucleotide-binding</keyword>
<evidence type="ECO:0000313" key="4">
    <source>
        <dbReference type="EMBL" id="KAG5324083.1"/>
    </source>
</evidence>
<sequence length="474" mass="53858">MKYHMDDAPVLKNLNVSIEPGWKVGVVGRIGAGKSSLISALFRLFNEGLEGEIKIDGRDTSTIKIDDRDNLSELRCKISIILQEPVLFSESLRYNLNLFNQYDDLKLWEVLRQVELNDVTLDHDIFSGGHNFSVGPQPILIRSESLRFFRIVFNINIICTDALIQDTIRSNFKECTVITIAHRLNTIIDSNRIIVMENGSIIEFGCPYELLHDKPNGYFSQMVEKTGNQMLIKKISKLTIPAEAFPLSLDVILLFNIPTDLIVLCKRYVDDIVLAIANAHIDEILIKFNSYHSRLQFTEIATKRAVISVCTTDNACFAWSVVAALYPAEKYTDRESSYPSKKKTTTRKKTTKKRILPTAKRGDALPFLPMLGRPILVRTPEMIEKVRDFVANDRNASLKMMEEALNISKETIRTILHEDLGKTKVCAKFVPHTLRSDIKSARINYSRDIVAAAENNPSLLNRNKCIEARGEYFE</sequence>
<comment type="caution">
    <text evidence="4">The sequence shown here is derived from an EMBL/GenBank/DDBJ whole genome shotgun (WGS) entry which is preliminary data.</text>
</comment>
<feature type="non-terminal residue" evidence="4">
    <location>
        <position position="1"/>
    </location>
</feature>
<organism evidence="4 5">
    <name type="scientific">Pseudoatta argentina</name>
    <dbReference type="NCBI Taxonomy" id="621737"/>
    <lineage>
        <taxon>Eukaryota</taxon>
        <taxon>Metazoa</taxon>
        <taxon>Ecdysozoa</taxon>
        <taxon>Arthropoda</taxon>
        <taxon>Hexapoda</taxon>
        <taxon>Insecta</taxon>
        <taxon>Pterygota</taxon>
        <taxon>Neoptera</taxon>
        <taxon>Endopterygota</taxon>
        <taxon>Hymenoptera</taxon>
        <taxon>Apocrita</taxon>
        <taxon>Aculeata</taxon>
        <taxon>Formicoidea</taxon>
        <taxon>Formicidae</taxon>
        <taxon>Myrmicinae</taxon>
        <taxon>Pseudoatta</taxon>
    </lineage>
</organism>
<dbReference type="InterPro" id="IPR050173">
    <property type="entry name" value="ABC_transporter_C-like"/>
</dbReference>
<reference evidence="4" key="1">
    <citation type="submission" date="2020-02" db="EMBL/GenBank/DDBJ databases">
        <title>Relaxed selection underlies rapid genomic changes in the transitions from sociality to social parasitism in ants.</title>
        <authorList>
            <person name="Bi X."/>
        </authorList>
    </citation>
    <scope>NUCLEOTIDE SEQUENCE</scope>
    <source>
        <strain evidence="4">BGI-DK2014c</strain>
        <tissue evidence="4">Whole body</tissue>
    </source>
</reference>
<dbReference type="Gene3D" id="3.40.50.300">
    <property type="entry name" value="P-loop containing nucleotide triphosphate hydrolases"/>
    <property type="match status" value="2"/>
</dbReference>
<gene>
    <name evidence="4" type="ORF">G6Z78_0001298</name>
</gene>
<dbReference type="InterPro" id="IPR003439">
    <property type="entry name" value="ABC_transporter-like_ATP-bd"/>
</dbReference>
<dbReference type="InterPro" id="IPR027417">
    <property type="entry name" value="P-loop_NTPase"/>
</dbReference>
<dbReference type="AlphaFoldDB" id="A0A836JY24"/>
<dbReference type="PANTHER" id="PTHR24223:SF415">
    <property type="entry name" value="FI20190P1"/>
    <property type="match status" value="1"/>
</dbReference>
<keyword evidence="5" id="KW-1185">Reference proteome</keyword>
<evidence type="ECO:0000313" key="5">
    <source>
        <dbReference type="Proteomes" id="UP000668214"/>
    </source>
</evidence>